<dbReference type="AlphaFoldDB" id="A0A2U1S938"/>
<keyword evidence="1" id="KW-1133">Transmembrane helix</keyword>
<comment type="caution">
    <text evidence="2">The sequence shown here is derived from an EMBL/GenBank/DDBJ whole genome shotgun (WGS) entry which is preliminary data.</text>
</comment>
<dbReference type="EMBL" id="MZGU01000003">
    <property type="protein sequence ID" value="PWB86749.1"/>
    <property type="molecule type" value="Genomic_DNA"/>
</dbReference>
<feature type="transmembrane region" description="Helical" evidence="1">
    <location>
        <begin position="48"/>
        <end position="68"/>
    </location>
</feature>
<evidence type="ECO:0000256" key="1">
    <source>
        <dbReference type="SAM" id="Phobius"/>
    </source>
</evidence>
<evidence type="ECO:0000313" key="3">
    <source>
        <dbReference type="Proteomes" id="UP000245577"/>
    </source>
</evidence>
<keyword evidence="3" id="KW-1185">Reference proteome</keyword>
<dbReference type="Proteomes" id="UP000245577">
    <property type="component" value="Unassembled WGS sequence"/>
</dbReference>
<reference evidence="2 3" key="1">
    <citation type="submission" date="2017-03" db="EMBL/GenBank/DDBJ databases">
        <title>Genome sequence of Methanobrevibacter wosei.</title>
        <authorList>
            <person name="Poehlein A."/>
            <person name="Seedorf H."/>
            <person name="Daniel R."/>
        </authorList>
    </citation>
    <scope>NUCLEOTIDE SEQUENCE [LARGE SCALE GENOMIC DNA]</scope>
    <source>
        <strain evidence="2 3">DSM 11979</strain>
    </source>
</reference>
<feature type="transmembrane region" description="Helical" evidence="1">
    <location>
        <begin position="75"/>
        <end position="95"/>
    </location>
</feature>
<name>A0A2U1S938_9EURY</name>
<keyword evidence="1" id="KW-0812">Transmembrane</keyword>
<accession>A0A2U1S938</accession>
<proteinExistence type="predicted"/>
<feature type="transmembrane region" description="Helical" evidence="1">
    <location>
        <begin position="101"/>
        <end position="119"/>
    </location>
</feature>
<sequence length="122" mass="12505">MTKWSAVIVGFILAVIVKTFFANYEFLGLLMVGFIVGALAREGIFGGIWNAAVAGAFGTIVCAIIFVIMATFGGALIGLFGGLIGFTVSGISTIFIVIGNLIYYAIVMGIAGGVGGAITSRN</sequence>
<dbReference type="Pfam" id="PF17647">
    <property type="entry name" value="DUF5518"/>
    <property type="match status" value="1"/>
</dbReference>
<organism evidence="2 3">
    <name type="scientific">Methanobrevibacter woesei</name>
    <dbReference type="NCBI Taxonomy" id="190976"/>
    <lineage>
        <taxon>Archaea</taxon>
        <taxon>Methanobacteriati</taxon>
        <taxon>Methanobacteriota</taxon>
        <taxon>Methanomada group</taxon>
        <taxon>Methanobacteria</taxon>
        <taxon>Methanobacteriales</taxon>
        <taxon>Methanobacteriaceae</taxon>
        <taxon>Methanobrevibacter</taxon>
    </lineage>
</organism>
<feature type="transmembrane region" description="Helical" evidence="1">
    <location>
        <begin position="7"/>
        <end position="36"/>
    </location>
</feature>
<protein>
    <recommendedName>
        <fullName evidence="4">DUF5518 domain-containing protein</fullName>
    </recommendedName>
</protein>
<evidence type="ECO:0000313" key="2">
    <source>
        <dbReference type="EMBL" id="PWB86749.1"/>
    </source>
</evidence>
<dbReference type="RefSeq" id="WP_116669274.1">
    <property type="nucleotide sequence ID" value="NZ_JALEWY010000011.1"/>
</dbReference>
<dbReference type="InterPro" id="IPR040493">
    <property type="entry name" value="DUF5518"/>
</dbReference>
<keyword evidence="1" id="KW-0472">Membrane</keyword>
<gene>
    <name evidence="2" type="ORF">MBBWO_04630</name>
</gene>
<evidence type="ECO:0008006" key="4">
    <source>
        <dbReference type="Google" id="ProtNLM"/>
    </source>
</evidence>
<dbReference type="OrthoDB" id="71261at2157"/>